<dbReference type="InterPro" id="IPR003779">
    <property type="entry name" value="CMD-like"/>
</dbReference>
<dbReference type="Pfam" id="PF02627">
    <property type="entry name" value="CMD"/>
    <property type="match status" value="1"/>
</dbReference>
<proteinExistence type="predicted"/>
<evidence type="ECO:0000313" key="3">
    <source>
        <dbReference type="Proteomes" id="UP000589626"/>
    </source>
</evidence>
<dbReference type="InterPro" id="IPR029032">
    <property type="entry name" value="AhpD-like"/>
</dbReference>
<keyword evidence="2" id="KW-0560">Oxidoreductase</keyword>
<comment type="caution">
    <text evidence="2">The sequence shown here is derived from an EMBL/GenBank/DDBJ whole genome shotgun (WGS) entry which is preliminary data.</text>
</comment>
<evidence type="ECO:0000259" key="1">
    <source>
        <dbReference type="Pfam" id="PF02627"/>
    </source>
</evidence>
<evidence type="ECO:0000313" key="2">
    <source>
        <dbReference type="EMBL" id="MBB3041684.1"/>
    </source>
</evidence>
<dbReference type="RefSeq" id="WP_183591562.1">
    <property type="nucleotide sequence ID" value="NZ_JACHWR010000001.1"/>
</dbReference>
<dbReference type="GO" id="GO:0051920">
    <property type="term" value="F:peroxiredoxin activity"/>
    <property type="evidence" value="ECO:0007669"/>
    <property type="project" value="InterPro"/>
</dbReference>
<protein>
    <submittedName>
        <fullName evidence="2">Putative peroxidase-related enzyme</fullName>
    </submittedName>
</protein>
<dbReference type="PANTHER" id="PTHR35446">
    <property type="entry name" value="SI:CH211-175M2.5"/>
    <property type="match status" value="1"/>
</dbReference>
<reference evidence="2 3" key="1">
    <citation type="submission" date="2020-08" db="EMBL/GenBank/DDBJ databases">
        <title>Sequencing the genomes of 1000 actinobacteria strains.</title>
        <authorList>
            <person name="Klenk H.-P."/>
        </authorList>
    </citation>
    <scope>NUCLEOTIDE SEQUENCE [LARGE SCALE GENOMIC DNA]</scope>
    <source>
        <strain evidence="2 3">DSM 105498</strain>
    </source>
</reference>
<dbReference type="Proteomes" id="UP000589626">
    <property type="component" value="Unassembled WGS sequence"/>
</dbReference>
<dbReference type="Gene3D" id="1.20.1290.10">
    <property type="entry name" value="AhpD-like"/>
    <property type="match status" value="1"/>
</dbReference>
<dbReference type="EMBL" id="JACHWR010000001">
    <property type="protein sequence ID" value="MBB3041684.1"/>
    <property type="molecule type" value="Genomic_DNA"/>
</dbReference>
<dbReference type="PANTHER" id="PTHR35446:SF2">
    <property type="entry name" value="CARBOXYMUCONOLACTONE DECARBOXYLASE-LIKE DOMAIN-CONTAINING PROTEIN"/>
    <property type="match status" value="1"/>
</dbReference>
<keyword evidence="2" id="KW-0575">Peroxidase</keyword>
<keyword evidence="3" id="KW-1185">Reference proteome</keyword>
<organism evidence="2 3">
    <name type="scientific">Nocardioides soli</name>
    <dbReference type="NCBI Taxonomy" id="1036020"/>
    <lineage>
        <taxon>Bacteria</taxon>
        <taxon>Bacillati</taxon>
        <taxon>Actinomycetota</taxon>
        <taxon>Actinomycetes</taxon>
        <taxon>Propionibacteriales</taxon>
        <taxon>Nocardioidaceae</taxon>
        <taxon>Nocardioides</taxon>
    </lineage>
</organism>
<gene>
    <name evidence="2" type="ORF">FHU40_001485</name>
</gene>
<dbReference type="SUPFAM" id="SSF69118">
    <property type="entry name" value="AhpD-like"/>
    <property type="match status" value="1"/>
</dbReference>
<accession>A0A7W4VUM7</accession>
<feature type="domain" description="Carboxymuconolactone decarboxylase-like" evidence="1">
    <location>
        <begin position="41"/>
        <end position="123"/>
    </location>
</feature>
<dbReference type="AlphaFoldDB" id="A0A7W4VUM7"/>
<sequence>MSRIPPLDTDVLEAAHPELLATMRAVYGAEPSTFGILARMPNVLDAVGRLSIAVMNEGRVGPGLKWMVAHIASMSAGCRYCSAHTGFHAADTADVDPEKIAAVWEFATDPRFSEAERAALAMALGAGQTPNATTDEDFVELRRHFDDSEIAELVAVVALFGFFNRWNDTVASDLEQAPRAFAESHVRIFQPGDAP</sequence>
<name>A0A7W4VUM7_9ACTN</name>